<dbReference type="CDD" id="cd06445">
    <property type="entry name" value="ATase"/>
    <property type="match status" value="1"/>
</dbReference>
<dbReference type="InterPro" id="IPR036388">
    <property type="entry name" value="WH-like_DNA-bd_sf"/>
</dbReference>
<sequence length="104" mass="11091">MTPFTASIVEVVRSIPEGKLMTYGAVAAAAGQPRAARQVVRVLHSMGESRGLPWHRVMNAGRRISLPGDGGELQLALLAAEGTEPGLDGCFDESRFMRADQARA</sequence>
<gene>
    <name evidence="3" type="ORF">HGI30_11510</name>
</gene>
<dbReference type="Gene3D" id="1.10.10.10">
    <property type="entry name" value="Winged helix-like DNA-binding domain superfamily/Winged helix DNA-binding domain"/>
    <property type="match status" value="1"/>
</dbReference>
<dbReference type="EMBL" id="CP051428">
    <property type="protein sequence ID" value="QJC52121.1"/>
    <property type="molecule type" value="Genomic_DNA"/>
</dbReference>
<dbReference type="GO" id="GO:0032259">
    <property type="term" value="P:methylation"/>
    <property type="evidence" value="ECO:0007669"/>
    <property type="project" value="UniProtKB-KW"/>
</dbReference>
<evidence type="ECO:0000259" key="2">
    <source>
        <dbReference type="Pfam" id="PF01035"/>
    </source>
</evidence>
<keyword evidence="3" id="KW-0489">Methyltransferase</keyword>
<feature type="domain" description="Methylated-DNA-[protein]-cysteine S-methyltransferase DNA binding" evidence="2">
    <location>
        <begin position="3"/>
        <end position="82"/>
    </location>
</feature>
<proteinExistence type="predicted"/>
<dbReference type="Pfam" id="PF01035">
    <property type="entry name" value="DNA_binding_1"/>
    <property type="match status" value="1"/>
</dbReference>
<dbReference type="PANTHER" id="PTHR42942:SF1">
    <property type="entry name" value="ALKYLTRANSFERASE-LIKE PROTEIN 1"/>
    <property type="match status" value="1"/>
</dbReference>
<evidence type="ECO:0000256" key="1">
    <source>
        <dbReference type="ARBA" id="ARBA00022763"/>
    </source>
</evidence>
<dbReference type="InterPro" id="IPR014048">
    <property type="entry name" value="MethylDNA_cys_MeTrfase_DNA-bd"/>
</dbReference>
<dbReference type="PANTHER" id="PTHR42942">
    <property type="entry name" value="6-O-METHYLGUANINE DNA METHYLTRANSFERASE"/>
    <property type="match status" value="1"/>
</dbReference>
<dbReference type="GO" id="GO:0006281">
    <property type="term" value="P:DNA repair"/>
    <property type="evidence" value="ECO:0007669"/>
    <property type="project" value="InterPro"/>
</dbReference>
<dbReference type="GO" id="GO:0008168">
    <property type="term" value="F:methyltransferase activity"/>
    <property type="evidence" value="ECO:0007669"/>
    <property type="project" value="UniProtKB-KW"/>
</dbReference>
<keyword evidence="4" id="KW-1185">Reference proteome</keyword>
<dbReference type="KEGG" id="palr:HGI30_11510"/>
<dbReference type="InterPro" id="IPR036217">
    <property type="entry name" value="MethylDNA_cys_MeTrfase_DNAb"/>
</dbReference>
<evidence type="ECO:0000313" key="3">
    <source>
        <dbReference type="EMBL" id="QJC52121.1"/>
    </source>
</evidence>
<dbReference type="AlphaFoldDB" id="A0A6H2GXG3"/>
<accession>A0A6H2GXG3</accession>
<reference evidence="3 4" key="1">
    <citation type="submission" date="2020-04" db="EMBL/GenBank/DDBJ databases">
        <title>Novel Paenibacillus strain UniB2 isolated from commercial digestive syrup.</title>
        <authorList>
            <person name="Thorat V."/>
            <person name="Kirdat K."/>
            <person name="Tiwarekar B."/>
            <person name="Yadav A."/>
        </authorList>
    </citation>
    <scope>NUCLEOTIDE SEQUENCE [LARGE SCALE GENOMIC DNA]</scope>
    <source>
        <strain evidence="3 4">UniB2</strain>
    </source>
</reference>
<dbReference type="InterPro" id="IPR052520">
    <property type="entry name" value="ATL_DNA_repair"/>
</dbReference>
<protein>
    <submittedName>
        <fullName evidence="3">DNA methyltransferase</fullName>
    </submittedName>
</protein>
<keyword evidence="3" id="KW-0808">Transferase</keyword>
<dbReference type="Proteomes" id="UP000502136">
    <property type="component" value="Chromosome"/>
</dbReference>
<dbReference type="RefSeq" id="WP_168907696.1">
    <property type="nucleotide sequence ID" value="NZ_CP051428.1"/>
</dbReference>
<evidence type="ECO:0000313" key="4">
    <source>
        <dbReference type="Proteomes" id="UP000502136"/>
    </source>
</evidence>
<dbReference type="SUPFAM" id="SSF46767">
    <property type="entry name" value="Methylated DNA-protein cysteine methyltransferase, C-terminal domain"/>
    <property type="match status" value="1"/>
</dbReference>
<organism evidence="3 4">
    <name type="scientific">Paenibacillus albicereus</name>
    <dbReference type="NCBI Taxonomy" id="2726185"/>
    <lineage>
        <taxon>Bacteria</taxon>
        <taxon>Bacillati</taxon>
        <taxon>Bacillota</taxon>
        <taxon>Bacilli</taxon>
        <taxon>Bacillales</taxon>
        <taxon>Paenibacillaceae</taxon>
        <taxon>Paenibacillus</taxon>
    </lineage>
</organism>
<keyword evidence="1" id="KW-0227">DNA damage</keyword>
<name>A0A6H2GXG3_9BACL</name>